<evidence type="ECO:0000313" key="3">
    <source>
        <dbReference type="WBParaSite" id="HPBE_0001867501-mRNA-1"/>
    </source>
</evidence>
<accession>A0A183G9P5</accession>
<dbReference type="EMBL" id="UZAH01030840">
    <property type="protein sequence ID" value="VDP12488.1"/>
    <property type="molecule type" value="Genomic_DNA"/>
</dbReference>
<dbReference type="AlphaFoldDB" id="A0A183G9P5"/>
<evidence type="ECO:0000313" key="1">
    <source>
        <dbReference type="EMBL" id="VDP12488.1"/>
    </source>
</evidence>
<gene>
    <name evidence="1" type="ORF">HPBE_LOCUS18674</name>
</gene>
<dbReference type="WBParaSite" id="HPBE_0001867501-mRNA-1">
    <property type="protein sequence ID" value="HPBE_0001867501-mRNA-1"/>
    <property type="gene ID" value="HPBE_0001867501"/>
</dbReference>
<keyword evidence="2" id="KW-1185">Reference proteome</keyword>
<proteinExistence type="predicted"/>
<dbReference type="OrthoDB" id="418748at2759"/>
<reference evidence="1 2" key="1">
    <citation type="submission" date="2018-11" db="EMBL/GenBank/DDBJ databases">
        <authorList>
            <consortium name="Pathogen Informatics"/>
        </authorList>
    </citation>
    <scope>NUCLEOTIDE SEQUENCE [LARGE SCALE GENOMIC DNA]</scope>
</reference>
<organism evidence="2 3">
    <name type="scientific">Heligmosomoides polygyrus</name>
    <name type="common">Parasitic roundworm</name>
    <dbReference type="NCBI Taxonomy" id="6339"/>
    <lineage>
        <taxon>Eukaryota</taxon>
        <taxon>Metazoa</taxon>
        <taxon>Ecdysozoa</taxon>
        <taxon>Nematoda</taxon>
        <taxon>Chromadorea</taxon>
        <taxon>Rhabditida</taxon>
        <taxon>Rhabditina</taxon>
        <taxon>Rhabditomorpha</taxon>
        <taxon>Strongyloidea</taxon>
        <taxon>Heligmosomidae</taxon>
        <taxon>Heligmosomoides</taxon>
    </lineage>
</organism>
<reference evidence="3" key="2">
    <citation type="submission" date="2019-09" db="UniProtKB">
        <authorList>
            <consortium name="WormBaseParasite"/>
        </authorList>
    </citation>
    <scope>IDENTIFICATION</scope>
</reference>
<sequence length="181" mass="20713">MRKKETAVISQYGYQESRLSMKLGRRLPTRYVKLLSRNSALRSRTTPGRQAALAVDKRREGKSFREVALSRVSQRKEANNWREYQEAKKAAKKAVAVAKATHYGDVNEKLESRNGDFWMSSSYNTINVAVYLLLNPSTAMQPRLRIAYATLLLRCHLLYADQRASEDQSNDMNLLPRSSVL</sequence>
<accession>A0A3P8BSN3</accession>
<name>A0A183G9P5_HELPZ</name>
<protein>
    <submittedName>
        <fullName evidence="1 3">Uncharacterized protein</fullName>
    </submittedName>
</protein>
<evidence type="ECO:0000313" key="2">
    <source>
        <dbReference type="Proteomes" id="UP000050761"/>
    </source>
</evidence>
<dbReference type="Proteomes" id="UP000050761">
    <property type="component" value="Unassembled WGS sequence"/>
</dbReference>